<keyword evidence="5 9" id="KW-0812">Transmembrane</keyword>
<feature type="domain" description="ABC transmembrane type-1" evidence="10">
    <location>
        <begin position="87"/>
        <end position="298"/>
    </location>
</feature>
<dbReference type="InterPro" id="IPR035906">
    <property type="entry name" value="MetI-like_sf"/>
</dbReference>
<name>A0A6J6C9X7_9ZZZZ</name>
<evidence type="ECO:0000256" key="6">
    <source>
        <dbReference type="ARBA" id="ARBA00022989"/>
    </source>
</evidence>
<dbReference type="InterPro" id="IPR000515">
    <property type="entry name" value="MetI-like"/>
</dbReference>
<keyword evidence="6 9" id="KW-1133">Transmembrane helix</keyword>
<evidence type="ECO:0000313" key="11">
    <source>
        <dbReference type="EMBL" id="CAB4547974.1"/>
    </source>
</evidence>
<gene>
    <name evidence="11" type="ORF">UFOPK1561_00058</name>
</gene>
<dbReference type="PROSITE" id="PS50928">
    <property type="entry name" value="ABC_TM1"/>
    <property type="match status" value="1"/>
</dbReference>
<reference evidence="11" key="1">
    <citation type="submission" date="2020-05" db="EMBL/GenBank/DDBJ databases">
        <authorList>
            <person name="Chiriac C."/>
            <person name="Salcher M."/>
            <person name="Ghai R."/>
            <person name="Kavagutti S V."/>
        </authorList>
    </citation>
    <scope>NUCLEOTIDE SEQUENCE</scope>
</reference>
<sequence>MAFAAFGHGGGGTKTSAAPSGKKNSKVAWLLLAPGIAYLALFFLTPFVSLIITSLQVPSAAGVIGMYEYGFAIGNYPEAIIGYFPQIMRSFTYALLATILALLISYPLAYFIGVKARPWPLLQGLMLTLVIAPFFISFLLRTFAWKQIFSNESWIVQFLQGVGVLDFNQYLVGTDFMVIFGLTYNFIPFMTLPLYSALERLDIRLIEAGSDLYAKPSRTFRKITLPLSMPGVISGTLLTFIPMAGDYINASRDFLGSTETTMLGNVVESNFLQSNNYPSASALSVFLMAFILLLVTFYVRRSGTQDLI</sequence>
<evidence type="ECO:0000256" key="5">
    <source>
        <dbReference type="ARBA" id="ARBA00022692"/>
    </source>
</evidence>
<evidence type="ECO:0000256" key="3">
    <source>
        <dbReference type="ARBA" id="ARBA00022448"/>
    </source>
</evidence>
<dbReference type="AlphaFoldDB" id="A0A6J6C9X7"/>
<evidence type="ECO:0000256" key="2">
    <source>
        <dbReference type="ARBA" id="ARBA00007069"/>
    </source>
</evidence>
<dbReference type="CDD" id="cd06261">
    <property type="entry name" value="TM_PBP2"/>
    <property type="match status" value="1"/>
</dbReference>
<evidence type="ECO:0000256" key="4">
    <source>
        <dbReference type="ARBA" id="ARBA00022475"/>
    </source>
</evidence>
<comment type="similarity">
    <text evidence="2">Belongs to the binding-protein-dependent transport system permease family. CysTW subfamily.</text>
</comment>
<feature type="transmembrane region" description="Helical" evidence="9">
    <location>
        <begin position="280"/>
        <end position="299"/>
    </location>
</feature>
<feature type="transmembrane region" description="Helical" evidence="9">
    <location>
        <begin position="223"/>
        <end position="245"/>
    </location>
</feature>
<feature type="transmembrane region" description="Helical" evidence="9">
    <location>
        <begin position="91"/>
        <end position="112"/>
    </location>
</feature>
<evidence type="ECO:0000256" key="1">
    <source>
        <dbReference type="ARBA" id="ARBA00004651"/>
    </source>
</evidence>
<dbReference type="EMBL" id="CAEZSZ010000003">
    <property type="protein sequence ID" value="CAB4547974.1"/>
    <property type="molecule type" value="Genomic_DNA"/>
</dbReference>
<dbReference type="PANTHER" id="PTHR42929">
    <property type="entry name" value="INNER MEMBRANE ABC TRANSPORTER PERMEASE PROTEIN YDCU-RELATED-RELATED"/>
    <property type="match status" value="1"/>
</dbReference>
<feature type="region of interest" description="Disordered" evidence="8">
    <location>
        <begin position="1"/>
        <end position="21"/>
    </location>
</feature>
<evidence type="ECO:0000256" key="8">
    <source>
        <dbReference type="SAM" id="MobiDB-lite"/>
    </source>
</evidence>
<dbReference type="GO" id="GO:0055085">
    <property type="term" value="P:transmembrane transport"/>
    <property type="evidence" value="ECO:0007669"/>
    <property type="project" value="InterPro"/>
</dbReference>
<dbReference type="SUPFAM" id="SSF161098">
    <property type="entry name" value="MetI-like"/>
    <property type="match status" value="1"/>
</dbReference>
<keyword evidence="4" id="KW-1003">Cell membrane</keyword>
<feature type="transmembrane region" description="Helical" evidence="9">
    <location>
        <begin position="27"/>
        <end position="52"/>
    </location>
</feature>
<evidence type="ECO:0000259" key="10">
    <source>
        <dbReference type="PROSITE" id="PS50928"/>
    </source>
</evidence>
<dbReference type="Gene3D" id="1.10.3720.10">
    <property type="entry name" value="MetI-like"/>
    <property type="match status" value="1"/>
</dbReference>
<organism evidence="11">
    <name type="scientific">freshwater metagenome</name>
    <dbReference type="NCBI Taxonomy" id="449393"/>
    <lineage>
        <taxon>unclassified sequences</taxon>
        <taxon>metagenomes</taxon>
        <taxon>ecological metagenomes</taxon>
    </lineage>
</organism>
<dbReference type="Pfam" id="PF00528">
    <property type="entry name" value="BPD_transp_1"/>
    <property type="match status" value="1"/>
</dbReference>
<proteinExistence type="inferred from homology"/>
<evidence type="ECO:0000256" key="9">
    <source>
        <dbReference type="SAM" id="Phobius"/>
    </source>
</evidence>
<protein>
    <submittedName>
        <fullName evidence="11">Unannotated protein</fullName>
    </submittedName>
</protein>
<comment type="subcellular location">
    <subcellularLocation>
        <location evidence="1">Cell membrane</location>
        <topology evidence="1">Multi-pass membrane protein</topology>
    </subcellularLocation>
</comment>
<accession>A0A6J6C9X7</accession>
<keyword evidence="3" id="KW-0813">Transport</keyword>
<dbReference type="PANTHER" id="PTHR42929:SF1">
    <property type="entry name" value="INNER MEMBRANE ABC TRANSPORTER PERMEASE PROTEIN YDCU-RELATED"/>
    <property type="match status" value="1"/>
</dbReference>
<keyword evidence="7 9" id="KW-0472">Membrane</keyword>
<evidence type="ECO:0000256" key="7">
    <source>
        <dbReference type="ARBA" id="ARBA00023136"/>
    </source>
</evidence>
<feature type="transmembrane region" description="Helical" evidence="9">
    <location>
        <begin position="124"/>
        <end position="144"/>
    </location>
</feature>
<dbReference type="GO" id="GO:0005886">
    <property type="term" value="C:plasma membrane"/>
    <property type="evidence" value="ECO:0007669"/>
    <property type="project" value="UniProtKB-SubCell"/>
</dbReference>
<feature type="transmembrane region" description="Helical" evidence="9">
    <location>
        <begin position="176"/>
        <end position="195"/>
    </location>
</feature>